<feature type="chain" id="PRO_5005536041" evidence="1">
    <location>
        <begin position="22"/>
        <end position="103"/>
    </location>
</feature>
<protein>
    <submittedName>
        <fullName evidence="2">Uncharacterized protein</fullName>
    </submittedName>
</protein>
<comment type="caution">
    <text evidence="2">The sequence shown here is derived from an EMBL/GenBank/DDBJ whole genome shotgun (WGS) entry which is preliminary data.</text>
</comment>
<keyword evidence="1" id="KW-0732">Signal</keyword>
<name>A0A0L0CA59_LUCCU</name>
<organism evidence="2 3">
    <name type="scientific">Lucilia cuprina</name>
    <name type="common">Green bottle fly</name>
    <name type="synonym">Australian sheep blowfly</name>
    <dbReference type="NCBI Taxonomy" id="7375"/>
    <lineage>
        <taxon>Eukaryota</taxon>
        <taxon>Metazoa</taxon>
        <taxon>Ecdysozoa</taxon>
        <taxon>Arthropoda</taxon>
        <taxon>Hexapoda</taxon>
        <taxon>Insecta</taxon>
        <taxon>Pterygota</taxon>
        <taxon>Neoptera</taxon>
        <taxon>Endopterygota</taxon>
        <taxon>Diptera</taxon>
        <taxon>Brachycera</taxon>
        <taxon>Muscomorpha</taxon>
        <taxon>Oestroidea</taxon>
        <taxon>Calliphoridae</taxon>
        <taxon>Luciliinae</taxon>
        <taxon>Lucilia</taxon>
    </lineage>
</organism>
<dbReference type="AlphaFoldDB" id="A0A0L0CA59"/>
<dbReference type="PANTHER" id="PTHR36299">
    <property type="entry name" value="AGAP008005-PA"/>
    <property type="match status" value="1"/>
</dbReference>
<evidence type="ECO:0000313" key="2">
    <source>
        <dbReference type="EMBL" id="KNC29100.1"/>
    </source>
</evidence>
<dbReference type="EMBL" id="JRES01000694">
    <property type="protein sequence ID" value="KNC29100.1"/>
    <property type="molecule type" value="Genomic_DNA"/>
</dbReference>
<gene>
    <name evidence="2" type="ORF">FF38_03887</name>
</gene>
<evidence type="ECO:0000256" key="1">
    <source>
        <dbReference type="SAM" id="SignalP"/>
    </source>
</evidence>
<sequence>MLKILCTVLLVLSSSILLVECRSYNNGLIFYNLENHNTYLPPTISVSRGRGLAKFKYSARGSIWSTFGKPCDCEGPLCGCCVGIKVKQYNFDQKNIMFQYNTQ</sequence>
<dbReference type="STRING" id="7375.A0A0L0CA59"/>
<dbReference type="Proteomes" id="UP000037069">
    <property type="component" value="Unassembled WGS sequence"/>
</dbReference>
<proteinExistence type="predicted"/>
<keyword evidence="3" id="KW-1185">Reference proteome</keyword>
<dbReference type="PANTHER" id="PTHR36299:SF4">
    <property type="entry name" value="GH07892P-RELATED"/>
    <property type="match status" value="1"/>
</dbReference>
<reference evidence="2 3" key="1">
    <citation type="journal article" date="2015" name="Nat. Commun.">
        <title>Lucilia cuprina genome unlocks parasitic fly biology to underpin future interventions.</title>
        <authorList>
            <person name="Anstead C.A."/>
            <person name="Korhonen P.K."/>
            <person name="Young N.D."/>
            <person name="Hall R.S."/>
            <person name="Jex A.R."/>
            <person name="Murali S.C."/>
            <person name="Hughes D.S."/>
            <person name="Lee S.F."/>
            <person name="Perry T."/>
            <person name="Stroehlein A.J."/>
            <person name="Ansell B.R."/>
            <person name="Breugelmans B."/>
            <person name="Hofmann A."/>
            <person name="Qu J."/>
            <person name="Dugan S."/>
            <person name="Lee S.L."/>
            <person name="Chao H."/>
            <person name="Dinh H."/>
            <person name="Han Y."/>
            <person name="Doddapaneni H.V."/>
            <person name="Worley K.C."/>
            <person name="Muzny D.M."/>
            <person name="Ioannidis P."/>
            <person name="Waterhouse R.M."/>
            <person name="Zdobnov E.M."/>
            <person name="James P.J."/>
            <person name="Bagnall N.H."/>
            <person name="Kotze A.C."/>
            <person name="Gibbs R.A."/>
            <person name="Richards S."/>
            <person name="Batterham P."/>
            <person name="Gasser R.B."/>
        </authorList>
    </citation>
    <scope>NUCLEOTIDE SEQUENCE [LARGE SCALE GENOMIC DNA]</scope>
    <source>
        <strain evidence="2 3">LS</strain>
        <tissue evidence="2">Full body</tissue>
    </source>
</reference>
<dbReference type="OrthoDB" id="5952164at2759"/>
<accession>A0A0L0CA59</accession>
<evidence type="ECO:0000313" key="3">
    <source>
        <dbReference type="Proteomes" id="UP000037069"/>
    </source>
</evidence>
<feature type="signal peptide" evidence="1">
    <location>
        <begin position="1"/>
        <end position="21"/>
    </location>
</feature>